<keyword evidence="1" id="KW-0472">Membrane</keyword>
<evidence type="ECO:0000313" key="3">
    <source>
        <dbReference type="Proteomes" id="UP000317169"/>
    </source>
</evidence>
<keyword evidence="1" id="KW-1133">Transmembrane helix</keyword>
<accession>A0A507ZIV5</accession>
<keyword evidence="1" id="KW-0812">Transmembrane</keyword>
<sequence length="67" mass="7236">MQNTLKIVLLLVGLALIAYGLYTFFFPHISLETGAEKVNPQADSTQALAMIGLGVLSLLSGIAFRKR</sequence>
<dbReference type="EMBL" id="VIAR01000013">
    <property type="protein sequence ID" value="TQD34865.1"/>
    <property type="molecule type" value="Genomic_DNA"/>
</dbReference>
<keyword evidence="3" id="KW-1185">Reference proteome</keyword>
<dbReference type="RefSeq" id="WP_141422512.1">
    <property type="nucleotide sequence ID" value="NZ_VIAR01000013.1"/>
</dbReference>
<gene>
    <name evidence="2" type="ORF">FKR84_11765</name>
</gene>
<dbReference type="Proteomes" id="UP000317169">
    <property type="component" value="Unassembled WGS sequence"/>
</dbReference>
<evidence type="ECO:0000313" key="2">
    <source>
        <dbReference type="EMBL" id="TQD34865.1"/>
    </source>
</evidence>
<dbReference type="AlphaFoldDB" id="A0A507ZIV5"/>
<feature type="transmembrane region" description="Helical" evidence="1">
    <location>
        <begin position="7"/>
        <end position="26"/>
    </location>
</feature>
<reference evidence="2 3" key="1">
    <citation type="submission" date="2019-06" db="EMBL/GenBank/DDBJ databases">
        <title>Flavibacter putida gen. nov., sp. nov., a novel marine bacterium of the family Flavobacteriaceae isolated from coastal seawater.</title>
        <authorList>
            <person name="Feng X."/>
        </authorList>
    </citation>
    <scope>NUCLEOTIDE SEQUENCE [LARGE SCALE GENOMIC DNA]</scope>
    <source>
        <strain evidence="2 3">PLHSN227</strain>
    </source>
</reference>
<name>A0A507ZIV5_9FLAO</name>
<organism evidence="2 3">
    <name type="scientific">Haloflavibacter putidus</name>
    <dbReference type="NCBI Taxonomy" id="2576776"/>
    <lineage>
        <taxon>Bacteria</taxon>
        <taxon>Pseudomonadati</taxon>
        <taxon>Bacteroidota</taxon>
        <taxon>Flavobacteriia</taxon>
        <taxon>Flavobacteriales</taxon>
        <taxon>Flavobacteriaceae</taxon>
        <taxon>Haloflavibacter</taxon>
    </lineage>
</organism>
<comment type="caution">
    <text evidence="2">The sequence shown here is derived from an EMBL/GenBank/DDBJ whole genome shotgun (WGS) entry which is preliminary data.</text>
</comment>
<protein>
    <submittedName>
        <fullName evidence="2">Uncharacterized protein</fullName>
    </submittedName>
</protein>
<proteinExistence type="predicted"/>
<feature type="transmembrane region" description="Helical" evidence="1">
    <location>
        <begin position="46"/>
        <end position="64"/>
    </location>
</feature>
<evidence type="ECO:0000256" key="1">
    <source>
        <dbReference type="SAM" id="Phobius"/>
    </source>
</evidence>